<dbReference type="AlphaFoldDB" id="A0A212EZ96"/>
<organism evidence="1 2">
    <name type="scientific">Danaus plexippus plexippus</name>
    <dbReference type="NCBI Taxonomy" id="278856"/>
    <lineage>
        <taxon>Eukaryota</taxon>
        <taxon>Metazoa</taxon>
        <taxon>Ecdysozoa</taxon>
        <taxon>Arthropoda</taxon>
        <taxon>Hexapoda</taxon>
        <taxon>Insecta</taxon>
        <taxon>Pterygota</taxon>
        <taxon>Neoptera</taxon>
        <taxon>Endopterygota</taxon>
        <taxon>Lepidoptera</taxon>
        <taxon>Glossata</taxon>
        <taxon>Ditrysia</taxon>
        <taxon>Papilionoidea</taxon>
        <taxon>Nymphalidae</taxon>
        <taxon>Danainae</taxon>
        <taxon>Danaini</taxon>
        <taxon>Danaina</taxon>
        <taxon>Danaus</taxon>
        <taxon>Danaus</taxon>
    </lineage>
</organism>
<dbReference type="Proteomes" id="UP000007151">
    <property type="component" value="Unassembled WGS sequence"/>
</dbReference>
<evidence type="ECO:0000313" key="1">
    <source>
        <dbReference type="EMBL" id="OWR46781.1"/>
    </source>
</evidence>
<gene>
    <name evidence="1" type="ORF">KGM_212067A</name>
</gene>
<dbReference type="InParanoid" id="A0A212EZ96"/>
<evidence type="ECO:0000313" key="2">
    <source>
        <dbReference type="Proteomes" id="UP000007151"/>
    </source>
</evidence>
<sequence length="215" mass="24493">MWYYLTQMKIRDGKIVISCGDRPGLEKTQSRLKSQAGLKLEPRGETETRELIVRNVFGYNTEADIIESLKCQNQKLWRDLDPAHFRVKEVYRRKARNPHQVHVVLQVSPQVWRKLTEAGTIYIDIQGLTAEDQSPLVQCTRCLGYGHGRRNCKETVDLCSHCGGGHDRTKCPSRVNGRPPVCRNCDRAGFQEAGHNAFSGDCPIRRKWDGIARSS</sequence>
<reference evidence="1 2" key="1">
    <citation type="journal article" date="2011" name="Cell">
        <title>The monarch butterfly genome yields insights into long-distance migration.</title>
        <authorList>
            <person name="Zhan S."/>
            <person name="Merlin C."/>
            <person name="Boore J.L."/>
            <person name="Reppert S.M."/>
        </authorList>
    </citation>
    <scope>NUCLEOTIDE SEQUENCE [LARGE SCALE GENOMIC DNA]</scope>
    <source>
        <strain evidence="1">F-2</strain>
    </source>
</reference>
<proteinExistence type="predicted"/>
<dbReference type="EMBL" id="AGBW02011365">
    <property type="protein sequence ID" value="OWR46781.1"/>
    <property type="molecule type" value="Genomic_DNA"/>
</dbReference>
<name>A0A212EZ96_DANPL</name>
<feature type="non-terminal residue" evidence="1">
    <location>
        <position position="215"/>
    </location>
</feature>
<comment type="caution">
    <text evidence="1">The sequence shown here is derived from an EMBL/GenBank/DDBJ whole genome shotgun (WGS) entry which is preliminary data.</text>
</comment>
<protein>
    <submittedName>
        <fullName evidence="1">TRAS3 protein</fullName>
    </submittedName>
</protein>
<keyword evidence="2" id="KW-1185">Reference proteome</keyword>
<dbReference type="KEGG" id="dpl:KGM_212067A"/>
<accession>A0A212EZ96</accession>